<dbReference type="OMA" id="ISKYHAS"/>
<keyword evidence="7" id="KW-1185">Reference proteome</keyword>
<dbReference type="GO" id="GO:0046938">
    <property type="term" value="P:phytochelatin biosynthetic process"/>
    <property type="evidence" value="ECO:0007669"/>
    <property type="project" value="InterPro"/>
</dbReference>
<dbReference type="InterPro" id="IPR038156">
    <property type="entry name" value="PCS_N_sf"/>
</dbReference>
<dbReference type="SUPFAM" id="SSF54001">
    <property type="entry name" value="Cysteine proteinases"/>
    <property type="match status" value="1"/>
</dbReference>
<evidence type="ECO:0000256" key="3">
    <source>
        <dbReference type="ARBA" id="ARBA00022679"/>
    </source>
</evidence>
<dbReference type="InterPro" id="IPR038765">
    <property type="entry name" value="Papain-like_cys_pep_sf"/>
</dbReference>
<dbReference type="InterPro" id="IPR040409">
    <property type="entry name" value="PCS-like"/>
</dbReference>
<dbReference type="GO" id="GO:0010038">
    <property type="term" value="P:response to metal ion"/>
    <property type="evidence" value="ECO:0007669"/>
    <property type="project" value="InterPro"/>
</dbReference>
<dbReference type="EMBL" id="DS469888">
    <property type="protein sequence ID" value="EDO31596.1"/>
    <property type="molecule type" value="Genomic_DNA"/>
</dbReference>
<evidence type="ECO:0000259" key="5">
    <source>
        <dbReference type="PROSITE" id="PS51443"/>
    </source>
</evidence>
<evidence type="ECO:0000256" key="1">
    <source>
        <dbReference type="ARBA" id="ARBA00012468"/>
    </source>
</evidence>
<dbReference type="PANTHER" id="PTHR33447:SF24">
    <property type="entry name" value="GLUTATHIONE GAMMA-GLUTAMYLCYSTEINYLTRANSFERASE"/>
    <property type="match status" value="1"/>
</dbReference>
<dbReference type="OrthoDB" id="448954at2759"/>
<evidence type="ECO:0000313" key="6">
    <source>
        <dbReference type="EMBL" id="EDO31596.1"/>
    </source>
</evidence>
<dbReference type="AlphaFoldDB" id="A7SXH2"/>
<dbReference type="Proteomes" id="UP000001593">
    <property type="component" value="Unassembled WGS sequence"/>
</dbReference>
<keyword evidence="4" id="KW-0479">Metal-binding</keyword>
<proteinExistence type="predicted"/>
<evidence type="ECO:0000256" key="4">
    <source>
        <dbReference type="ARBA" id="ARBA00022723"/>
    </source>
</evidence>
<dbReference type="FunFam" id="3.90.70.30:FF:000001">
    <property type="entry name" value="Glutathione gamma-glutamylcysteinyltransferase 1"/>
    <property type="match status" value="1"/>
</dbReference>
<dbReference type="PANTHER" id="PTHR33447">
    <property type="entry name" value="GLUTATHIONE GAMMA-GLUTAMYLCYSTEINYLTRANSFERASE"/>
    <property type="match status" value="1"/>
</dbReference>
<evidence type="ECO:0000256" key="2">
    <source>
        <dbReference type="ARBA" id="ARBA00022539"/>
    </source>
</evidence>
<dbReference type="eggNOG" id="KOG0632">
    <property type="taxonomic scope" value="Eukaryota"/>
</dbReference>
<dbReference type="Pfam" id="PF05023">
    <property type="entry name" value="Phytochelatin"/>
    <property type="match status" value="1"/>
</dbReference>
<dbReference type="InParanoid" id="A7SXH2"/>
<keyword evidence="2" id="KW-0104">Cadmium</keyword>
<dbReference type="HOGENOM" id="CLU_037385_0_1_1"/>
<dbReference type="Gene3D" id="3.90.70.30">
    <property type="entry name" value="Phytochelatin synthase, N-terminal domain"/>
    <property type="match status" value="1"/>
</dbReference>
<dbReference type="EC" id="2.3.2.15" evidence="1"/>
<dbReference type="GO" id="GO:0016756">
    <property type="term" value="F:glutathione gamma-glutamylcysteinyltransferase activity"/>
    <property type="evidence" value="ECO:0007669"/>
    <property type="project" value="UniProtKB-EC"/>
</dbReference>
<dbReference type="PROSITE" id="PS51443">
    <property type="entry name" value="PCS"/>
    <property type="match status" value="1"/>
</dbReference>
<organism evidence="6 7">
    <name type="scientific">Nematostella vectensis</name>
    <name type="common">Starlet sea anemone</name>
    <dbReference type="NCBI Taxonomy" id="45351"/>
    <lineage>
        <taxon>Eukaryota</taxon>
        <taxon>Metazoa</taxon>
        <taxon>Cnidaria</taxon>
        <taxon>Anthozoa</taxon>
        <taxon>Hexacorallia</taxon>
        <taxon>Actiniaria</taxon>
        <taxon>Edwardsiidae</taxon>
        <taxon>Nematostella</taxon>
    </lineage>
</organism>
<reference evidence="6 7" key="1">
    <citation type="journal article" date="2007" name="Science">
        <title>Sea anemone genome reveals ancestral eumetazoan gene repertoire and genomic organization.</title>
        <authorList>
            <person name="Putnam N.H."/>
            <person name="Srivastava M."/>
            <person name="Hellsten U."/>
            <person name="Dirks B."/>
            <person name="Chapman J."/>
            <person name="Salamov A."/>
            <person name="Terry A."/>
            <person name="Shapiro H."/>
            <person name="Lindquist E."/>
            <person name="Kapitonov V.V."/>
            <person name="Jurka J."/>
            <person name="Genikhovich G."/>
            <person name="Grigoriev I.V."/>
            <person name="Lucas S.M."/>
            <person name="Steele R.E."/>
            <person name="Finnerty J.R."/>
            <person name="Technau U."/>
            <person name="Martindale M.Q."/>
            <person name="Rokhsar D.S."/>
        </authorList>
    </citation>
    <scope>NUCLEOTIDE SEQUENCE [LARGE SCALE GENOMIC DNA]</scope>
    <source>
        <strain evidence="7">CH2 X CH6</strain>
    </source>
</reference>
<name>A7SXH2_NEMVE</name>
<feature type="domain" description="Peptidase C83" evidence="5">
    <location>
        <begin position="1"/>
        <end position="230"/>
    </location>
</feature>
<gene>
    <name evidence="6" type="ORF">NEMVEDRAFT_v1g136743</name>
</gene>
<protein>
    <recommendedName>
        <fullName evidence="1">glutathione gamma-glutamylcysteinyltransferase</fullName>
        <ecNumber evidence="1">2.3.2.15</ecNumber>
    </recommendedName>
</protein>
<dbReference type="InterPro" id="IPR007719">
    <property type="entry name" value="PCS_N"/>
</dbReference>
<dbReference type="PhylomeDB" id="A7SXH2"/>
<dbReference type="GO" id="GO:0046872">
    <property type="term" value="F:metal ion binding"/>
    <property type="evidence" value="ECO:0007669"/>
    <property type="project" value="UniProtKB-KW"/>
</dbReference>
<evidence type="ECO:0000313" key="7">
    <source>
        <dbReference type="Proteomes" id="UP000001593"/>
    </source>
</evidence>
<accession>A7SXH2</accession>
<sequence>MDTFYCFKLPEKLVDYRSKESYHRLTRSLAHENAAPFLSLSSCYKTQSELTYCGLSTLAVTLNALCIDPQRIWKTPWRWYTEDLLDNCRPLEVVKKAGITMEEFACLAKCNGAVCSITRTEDTEQSFQLFRDTVISVCTGRRGLCDDPLHALELMVVLFHRATLTQHGEGHYSPVAAYDEESDSVLILDVARYKYPPFWTPVRMLFNAMLPKDPVTIKSRGYFVLKAKKGGKLGHYCSCNRKIA</sequence>
<keyword evidence="3" id="KW-0808">Transferase</keyword>
<dbReference type="KEGG" id="nve:5502512"/>